<dbReference type="GO" id="GO:0016491">
    <property type="term" value="F:oxidoreductase activity"/>
    <property type="evidence" value="ECO:0007669"/>
    <property type="project" value="UniProtKB-KW"/>
</dbReference>
<evidence type="ECO:0000256" key="3">
    <source>
        <dbReference type="ARBA" id="ARBA00023027"/>
    </source>
</evidence>
<organism evidence="5 6">
    <name type="scientific">Rhizorhabdus histidinilytica</name>
    <dbReference type="NCBI Taxonomy" id="439228"/>
    <lineage>
        <taxon>Bacteria</taxon>
        <taxon>Pseudomonadati</taxon>
        <taxon>Pseudomonadota</taxon>
        <taxon>Alphaproteobacteria</taxon>
        <taxon>Sphingomonadales</taxon>
        <taxon>Sphingomonadaceae</taxon>
        <taxon>Rhizorhabdus</taxon>
    </lineage>
</organism>
<dbReference type="InterPro" id="IPR002347">
    <property type="entry name" value="SDR_fam"/>
</dbReference>
<dbReference type="STRING" id="439228.SAMN06295920_11345"/>
<dbReference type="AlphaFoldDB" id="A0A1T5GAT7"/>
<dbReference type="SUPFAM" id="SSF51735">
    <property type="entry name" value="NAD(P)-binding Rossmann-fold domains"/>
    <property type="match status" value="1"/>
</dbReference>
<gene>
    <name evidence="5" type="ORF">SAMN06295920_11345</name>
</gene>
<dbReference type="PRINTS" id="PR00080">
    <property type="entry name" value="SDRFAMILY"/>
</dbReference>
<evidence type="ECO:0000313" key="5">
    <source>
        <dbReference type="EMBL" id="SKC05482.1"/>
    </source>
</evidence>
<dbReference type="InterPro" id="IPR020904">
    <property type="entry name" value="Sc_DH/Rdtase_CS"/>
</dbReference>
<dbReference type="PANTHER" id="PTHR24321">
    <property type="entry name" value="DEHYDROGENASES, SHORT CHAIN"/>
    <property type="match status" value="1"/>
</dbReference>
<dbReference type="Proteomes" id="UP000189818">
    <property type="component" value="Unassembled WGS sequence"/>
</dbReference>
<dbReference type="OrthoDB" id="5457012at2"/>
<protein>
    <submittedName>
        <fullName evidence="5">Meso-butanediol dehydrogenase / (S,S)-butanediol dehydrogenase / diacetyl reductase</fullName>
    </submittedName>
</protein>
<dbReference type="FunFam" id="3.40.50.720:FF:000084">
    <property type="entry name" value="Short-chain dehydrogenase reductase"/>
    <property type="match status" value="1"/>
</dbReference>
<comment type="similarity">
    <text evidence="1">Belongs to the short-chain dehydrogenases/reductases (SDR) family.</text>
</comment>
<dbReference type="EMBL" id="FUYM01000013">
    <property type="protein sequence ID" value="SKC05482.1"/>
    <property type="molecule type" value="Genomic_DNA"/>
</dbReference>
<dbReference type="PANTHER" id="PTHR24321:SF8">
    <property type="entry name" value="ESTRADIOL 17-BETA-DEHYDROGENASE 8-RELATED"/>
    <property type="match status" value="1"/>
</dbReference>
<feature type="domain" description="Ketoreductase" evidence="4">
    <location>
        <begin position="11"/>
        <end position="178"/>
    </location>
</feature>
<dbReference type="RefSeq" id="WP_079650385.1">
    <property type="nucleotide sequence ID" value="NZ_FUYM01000013.1"/>
</dbReference>
<name>A0A1T5GAT7_9SPHN</name>
<reference evidence="6" key="1">
    <citation type="submission" date="2017-02" db="EMBL/GenBank/DDBJ databases">
        <authorList>
            <person name="Varghese N."/>
            <person name="Submissions S."/>
        </authorList>
    </citation>
    <scope>NUCLEOTIDE SEQUENCE [LARGE SCALE GENOMIC DNA]</scope>
    <source>
        <strain evidence="6">UM2</strain>
    </source>
</reference>
<keyword evidence="3" id="KW-0520">NAD</keyword>
<accession>A0A1T5GAT7</accession>
<dbReference type="PROSITE" id="PS00061">
    <property type="entry name" value="ADH_SHORT"/>
    <property type="match status" value="1"/>
</dbReference>
<dbReference type="CDD" id="cd05233">
    <property type="entry name" value="SDR_c"/>
    <property type="match status" value="1"/>
</dbReference>
<evidence type="ECO:0000259" key="4">
    <source>
        <dbReference type="SMART" id="SM00822"/>
    </source>
</evidence>
<dbReference type="InterPro" id="IPR036291">
    <property type="entry name" value="NAD(P)-bd_dom_sf"/>
</dbReference>
<dbReference type="Gene3D" id="3.40.50.720">
    <property type="entry name" value="NAD(P)-binding Rossmann-like Domain"/>
    <property type="match status" value="1"/>
</dbReference>
<evidence type="ECO:0000313" key="6">
    <source>
        <dbReference type="Proteomes" id="UP000189818"/>
    </source>
</evidence>
<dbReference type="PRINTS" id="PR00081">
    <property type="entry name" value="GDHRDH"/>
</dbReference>
<keyword evidence="2" id="KW-0560">Oxidoreductase</keyword>
<proteinExistence type="inferred from homology"/>
<dbReference type="SMART" id="SM00822">
    <property type="entry name" value="PKS_KR"/>
    <property type="match status" value="1"/>
</dbReference>
<dbReference type="Pfam" id="PF13561">
    <property type="entry name" value="adh_short_C2"/>
    <property type="match status" value="1"/>
</dbReference>
<sequence>MSIVAGRFAGRAVIVVGGASGIGAATVSRLRAEGARVWIADRVEPDGGDTLFIRGDITSSDDVDRAIETVEATAPLDVLVNCAGLPAPGTAAETDDPTWQRLIDVNLSGAFRATRAALRVMQPRRSGSIVHVASDAGLVGMAGQAAYCAGKGGLVHFVRAAALDAAPHGVRINCVAPCFVDTPMMRAWIAGQADPVAARADIDAEQPIGRVGQPEEIAAAIAFLASHEANFVTGVALPVDGGVTAR</sequence>
<dbReference type="InterPro" id="IPR057326">
    <property type="entry name" value="KR_dom"/>
</dbReference>
<evidence type="ECO:0000256" key="2">
    <source>
        <dbReference type="ARBA" id="ARBA00023002"/>
    </source>
</evidence>
<keyword evidence="6" id="KW-1185">Reference proteome</keyword>
<evidence type="ECO:0000256" key="1">
    <source>
        <dbReference type="ARBA" id="ARBA00006484"/>
    </source>
</evidence>